<evidence type="ECO:0000313" key="2">
    <source>
        <dbReference type="Proteomes" id="UP000706151"/>
    </source>
</evidence>
<proteinExistence type="predicted"/>
<organism evidence="1 2">
    <name type="scientific">Candidatus Accumulibacter affinis</name>
    <dbReference type="NCBI Taxonomy" id="2954384"/>
    <lineage>
        <taxon>Bacteria</taxon>
        <taxon>Pseudomonadati</taxon>
        <taxon>Pseudomonadota</taxon>
        <taxon>Betaproteobacteria</taxon>
        <taxon>Candidatus Accumulibacter</taxon>
    </lineage>
</organism>
<dbReference type="AlphaFoldDB" id="A0A935TEX3"/>
<accession>A0A935TEX3</accession>
<protein>
    <submittedName>
        <fullName evidence="1">Uncharacterized protein</fullName>
    </submittedName>
</protein>
<name>A0A935TEX3_9PROT</name>
<gene>
    <name evidence="1" type="ORF">IPK02_20410</name>
</gene>
<evidence type="ECO:0000313" key="1">
    <source>
        <dbReference type="EMBL" id="MBK7956118.1"/>
    </source>
</evidence>
<dbReference type="Proteomes" id="UP000706151">
    <property type="component" value="Unassembled WGS sequence"/>
</dbReference>
<dbReference type="EMBL" id="JADJOT010000011">
    <property type="protein sequence ID" value="MBK7956118.1"/>
    <property type="molecule type" value="Genomic_DNA"/>
</dbReference>
<sequence>MRGPERTTQRTARATTSARLNGCSAPRSIAENAEAVDDVARPLGTSPALPEQRCQIFQDAVDAQFGAGFQFG</sequence>
<comment type="caution">
    <text evidence="1">The sequence shown here is derived from an EMBL/GenBank/DDBJ whole genome shotgun (WGS) entry which is preliminary data.</text>
</comment>
<reference evidence="1 2" key="1">
    <citation type="submission" date="2020-10" db="EMBL/GenBank/DDBJ databases">
        <title>Connecting structure to function with the recovery of over 1000 high-quality activated sludge metagenome-assembled genomes encoding full-length rRNA genes using long-read sequencing.</title>
        <authorList>
            <person name="Singleton C.M."/>
            <person name="Petriglieri F."/>
            <person name="Kristensen J.M."/>
            <person name="Kirkegaard R.H."/>
            <person name="Michaelsen T.Y."/>
            <person name="Andersen M.H."/>
            <person name="Karst S.M."/>
            <person name="Dueholm M.S."/>
            <person name="Nielsen P.H."/>
            <person name="Albertsen M."/>
        </authorList>
    </citation>
    <scope>NUCLEOTIDE SEQUENCE [LARGE SCALE GENOMIC DNA]</scope>
    <source>
        <strain evidence="1">Fred_18-Q3-R57-64_BAT3C.720</strain>
    </source>
</reference>